<dbReference type="AlphaFoldDB" id="A0AAP2CIB6"/>
<keyword evidence="3" id="KW-1185">Reference proteome</keyword>
<proteinExistence type="predicted"/>
<name>A0AAP2CIB6_9BACT</name>
<dbReference type="EMBL" id="JAHCMY010000004">
    <property type="protein sequence ID" value="MBS9524365.1"/>
    <property type="molecule type" value="Genomic_DNA"/>
</dbReference>
<evidence type="ECO:0000313" key="2">
    <source>
        <dbReference type="EMBL" id="MBS9524365.1"/>
    </source>
</evidence>
<feature type="region of interest" description="Disordered" evidence="1">
    <location>
        <begin position="92"/>
        <end position="116"/>
    </location>
</feature>
<evidence type="ECO:0000313" key="3">
    <source>
        <dbReference type="Proteomes" id="UP001319104"/>
    </source>
</evidence>
<organism evidence="2 3">
    <name type="scientific">Litoribacter ruber</name>
    <dbReference type="NCBI Taxonomy" id="702568"/>
    <lineage>
        <taxon>Bacteria</taxon>
        <taxon>Pseudomonadati</taxon>
        <taxon>Bacteroidota</taxon>
        <taxon>Cytophagia</taxon>
        <taxon>Cytophagales</taxon>
        <taxon>Cyclobacteriaceae</taxon>
        <taxon>Litoribacter</taxon>
    </lineage>
</organism>
<protein>
    <submittedName>
        <fullName evidence="2">Uncharacterized protein</fullName>
    </submittedName>
</protein>
<sequence>MKLEELKKLTANYRKEVGIGKPATNREGKVITEQSRSIWFDRHTIEKLLAQTDEKKGGLKIFFAEYGNDYLEESGHDYTGQLTVVLAASNDNEDPTKDEQIENGGQLCPPHCGGDI</sequence>
<accession>A0AAP2CIB6</accession>
<evidence type="ECO:0000256" key="1">
    <source>
        <dbReference type="SAM" id="MobiDB-lite"/>
    </source>
</evidence>
<gene>
    <name evidence="2" type="ORF">KI659_10090</name>
</gene>
<reference evidence="2 3" key="1">
    <citation type="submission" date="2021-05" db="EMBL/GenBank/DDBJ databases">
        <authorList>
            <person name="Zhang Z.D."/>
            <person name="Osman G."/>
        </authorList>
    </citation>
    <scope>NUCLEOTIDE SEQUENCE [LARGE SCALE GENOMIC DNA]</scope>
    <source>
        <strain evidence="2 3">KCTC 32217</strain>
    </source>
</reference>
<comment type="caution">
    <text evidence="2">The sequence shown here is derived from an EMBL/GenBank/DDBJ whole genome shotgun (WGS) entry which is preliminary data.</text>
</comment>
<dbReference type="RefSeq" id="WP_213945222.1">
    <property type="nucleotide sequence ID" value="NZ_JAHCMY010000004.1"/>
</dbReference>
<dbReference type="Proteomes" id="UP001319104">
    <property type="component" value="Unassembled WGS sequence"/>
</dbReference>